<gene>
    <name evidence="1" type="ORF">LEP1GSC104_0829</name>
</gene>
<proteinExistence type="predicted"/>
<protein>
    <submittedName>
        <fullName evidence="1">Uncharacterized protein</fullName>
    </submittedName>
</protein>
<dbReference type="EMBL" id="AHNQ02000020">
    <property type="protein sequence ID" value="EKO25863.1"/>
    <property type="molecule type" value="Genomic_DNA"/>
</dbReference>
<comment type="caution">
    <text evidence="1">The sequence shown here is derived from an EMBL/GenBank/DDBJ whole genome shotgun (WGS) entry which is preliminary data.</text>
</comment>
<accession>A0A0F6HC36</accession>
<organism evidence="1 2">
    <name type="scientific">Leptospira interrogans str. UI 12621</name>
    <dbReference type="NCBI Taxonomy" id="1049937"/>
    <lineage>
        <taxon>Bacteria</taxon>
        <taxon>Pseudomonadati</taxon>
        <taxon>Spirochaetota</taxon>
        <taxon>Spirochaetia</taxon>
        <taxon>Leptospirales</taxon>
        <taxon>Leptospiraceae</taxon>
        <taxon>Leptospira</taxon>
    </lineage>
</organism>
<dbReference type="Proteomes" id="UP000006324">
    <property type="component" value="Unassembled WGS sequence"/>
</dbReference>
<evidence type="ECO:0000313" key="1">
    <source>
        <dbReference type="EMBL" id="EKO25863.1"/>
    </source>
</evidence>
<reference evidence="1 2" key="1">
    <citation type="submission" date="2012-09" db="EMBL/GenBank/DDBJ databases">
        <authorList>
            <person name="Harkins D.M."/>
            <person name="Durkin A.S."/>
            <person name="Brinkac L.M."/>
            <person name="Selengut J.D."/>
            <person name="Sanka R."/>
            <person name="DePew J."/>
            <person name="Purushe J."/>
            <person name="Chanthongthip A."/>
            <person name="Lattana O."/>
            <person name="Phetsouvanh R."/>
            <person name="Newton P.N."/>
            <person name="Vinetz J.M."/>
            <person name="Sutton G.G."/>
            <person name="Nelson W.C."/>
            <person name="Fouts D.E."/>
        </authorList>
    </citation>
    <scope>NUCLEOTIDE SEQUENCE [LARGE SCALE GENOMIC DNA]</scope>
    <source>
        <strain evidence="1 2">UI 12621</strain>
    </source>
</reference>
<dbReference type="AlphaFoldDB" id="A0A0F6HC36"/>
<sequence>MTFLRCRSFELPPKNGQGYEVTFLQLKQKLKSIPKIRF</sequence>
<evidence type="ECO:0000313" key="2">
    <source>
        <dbReference type="Proteomes" id="UP000006324"/>
    </source>
</evidence>
<name>A0A0F6HC36_LEPIR</name>